<organism evidence="2 3">
    <name type="scientific">Microthlaspi erraticum</name>
    <dbReference type="NCBI Taxonomy" id="1685480"/>
    <lineage>
        <taxon>Eukaryota</taxon>
        <taxon>Viridiplantae</taxon>
        <taxon>Streptophyta</taxon>
        <taxon>Embryophyta</taxon>
        <taxon>Tracheophyta</taxon>
        <taxon>Spermatophyta</taxon>
        <taxon>Magnoliopsida</taxon>
        <taxon>eudicotyledons</taxon>
        <taxon>Gunneridae</taxon>
        <taxon>Pentapetalae</taxon>
        <taxon>rosids</taxon>
        <taxon>malvids</taxon>
        <taxon>Brassicales</taxon>
        <taxon>Brassicaceae</taxon>
        <taxon>Coluteocarpeae</taxon>
        <taxon>Microthlaspi</taxon>
    </lineage>
</organism>
<reference evidence="2" key="1">
    <citation type="submission" date="2020-01" db="EMBL/GenBank/DDBJ databases">
        <authorList>
            <person name="Mishra B."/>
        </authorList>
    </citation>
    <scope>NUCLEOTIDE SEQUENCE [LARGE SCALE GENOMIC DNA]</scope>
</reference>
<dbReference type="AlphaFoldDB" id="A0A6D2HE70"/>
<keyword evidence="3" id="KW-1185">Reference proteome</keyword>
<dbReference type="Proteomes" id="UP000467841">
    <property type="component" value="Unassembled WGS sequence"/>
</dbReference>
<proteinExistence type="predicted"/>
<name>A0A6D2HE70_9BRAS</name>
<protein>
    <submittedName>
        <fullName evidence="2">Uncharacterized protein</fullName>
    </submittedName>
</protein>
<accession>A0A6D2HE70</accession>
<gene>
    <name evidence="2" type="ORF">MERR_LOCUS1485</name>
</gene>
<comment type="caution">
    <text evidence="2">The sequence shown here is derived from an EMBL/GenBank/DDBJ whole genome shotgun (WGS) entry which is preliminary data.</text>
</comment>
<dbReference type="EMBL" id="CACVBM020000099">
    <property type="protein sequence ID" value="CAA7014251.1"/>
    <property type="molecule type" value="Genomic_DNA"/>
</dbReference>
<evidence type="ECO:0000313" key="2">
    <source>
        <dbReference type="EMBL" id="CAA7014251.1"/>
    </source>
</evidence>
<evidence type="ECO:0000313" key="3">
    <source>
        <dbReference type="Proteomes" id="UP000467841"/>
    </source>
</evidence>
<sequence>MAGQQKQQLSTVAQPQTVLDQVQRGRKRKSHWDDVSQQPQPVLLVAQPQSVPDQATMHAWRLHVARLPPTTIVLSVASYSNDAMLTIGGNIDGRHVVSVHLNYMGKYALVET</sequence>
<feature type="region of interest" description="Disordered" evidence="1">
    <location>
        <begin position="1"/>
        <end position="39"/>
    </location>
</feature>
<feature type="compositionally biased region" description="Polar residues" evidence="1">
    <location>
        <begin position="1"/>
        <end position="20"/>
    </location>
</feature>
<evidence type="ECO:0000256" key="1">
    <source>
        <dbReference type="SAM" id="MobiDB-lite"/>
    </source>
</evidence>